<evidence type="ECO:0000256" key="4">
    <source>
        <dbReference type="ARBA" id="ARBA00023136"/>
    </source>
</evidence>
<dbReference type="InterPro" id="IPR011990">
    <property type="entry name" value="TPR-like_helical_dom_sf"/>
</dbReference>
<comment type="subcellular location">
    <subcellularLocation>
        <location evidence="1">Cell outer membrane</location>
    </subcellularLocation>
</comment>
<evidence type="ECO:0000313" key="10">
    <source>
        <dbReference type="Proteomes" id="UP000268007"/>
    </source>
</evidence>
<feature type="signal peptide" evidence="6">
    <location>
        <begin position="1"/>
        <end position="18"/>
    </location>
</feature>
<protein>
    <submittedName>
        <fullName evidence="9">Putative outer membrane starch-binding protein</fullName>
    </submittedName>
</protein>
<keyword evidence="5" id="KW-0998">Cell outer membrane</keyword>
<evidence type="ECO:0000256" key="2">
    <source>
        <dbReference type="ARBA" id="ARBA00006275"/>
    </source>
</evidence>
<reference evidence="9 10" key="1">
    <citation type="submission" date="2018-10" db="EMBL/GenBank/DDBJ databases">
        <title>Genomic Encyclopedia of Archaeal and Bacterial Type Strains, Phase II (KMG-II): from individual species to whole genera.</title>
        <authorList>
            <person name="Goeker M."/>
        </authorList>
    </citation>
    <scope>NUCLEOTIDE SEQUENCE [LARGE SCALE GENOMIC DNA]</scope>
    <source>
        <strain evidence="9 10">DSM 18602</strain>
    </source>
</reference>
<dbReference type="EMBL" id="RBKU01000001">
    <property type="protein sequence ID" value="RKR83699.1"/>
    <property type="molecule type" value="Genomic_DNA"/>
</dbReference>
<gene>
    <name evidence="9" type="ORF">BDD43_3913</name>
</gene>
<name>A0A495J6Q7_9SPHI</name>
<dbReference type="Proteomes" id="UP000268007">
    <property type="component" value="Unassembled WGS sequence"/>
</dbReference>
<evidence type="ECO:0000256" key="5">
    <source>
        <dbReference type="ARBA" id="ARBA00023237"/>
    </source>
</evidence>
<proteinExistence type="inferred from homology"/>
<evidence type="ECO:0000256" key="1">
    <source>
        <dbReference type="ARBA" id="ARBA00004442"/>
    </source>
</evidence>
<dbReference type="Pfam" id="PF07980">
    <property type="entry name" value="SusD_RagB"/>
    <property type="match status" value="2"/>
</dbReference>
<dbReference type="RefSeq" id="WP_121199166.1">
    <property type="nucleotide sequence ID" value="NZ_RBKU01000001.1"/>
</dbReference>
<accession>A0A495J6Q7</accession>
<evidence type="ECO:0000313" key="9">
    <source>
        <dbReference type="EMBL" id="RKR83699.1"/>
    </source>
</evidence>
<feature type="chain" id="PRO_5019860503" evidence="6">
    <location>
        <begin position="19"/>
        <end position="636"/>
    </location>
</feature>
<dbReference type="InterPro" id="IPR033985">
    <property type="entry name" value="SusD-like_N"/>
</dbReference>
<evidence type="ECO:0000259" key="8">
    <source>
        <dbReference type="Pfam" id="PF14322"/>
    </source>
</evidence>
<feature type="domain" description="RagB/SusD" evidence="7">
    <location>
        <begin position="510"/>
        <end position="636"/>
    </location>
</feature>
<dbReference type="Pfam" id="PF14322">
    <property type="entry name" value="SusD-like_3"/>
    <property type="match status" value="1"/>
</dbReference>
<keyword evidence="4" id="KW-0472">Membrane</keyword>
<feature type="domain" description="SusD-like N-terminal" evidence="8">
    <location>
        <begin position="22"/>
        <end position="220"/>
    </location>
</feature>
<feature type="domain" description="RagB/SusD" evidence="7">
    <location>
        <begin position="318"/>
        <end position="418"/>
    </location>
</feature>
<evidence type="ECO:0000256" key="3">
    <source>
        <dbReference type="ARBA" id="ARBA00022729"/>
    </source>
</evidence>
<organism evidence="9 10">
    <name type="scientific">Mucilaginibacter gracilis</name>
    <dbReference type="NCBI Taxonomy" id="423350"/>
    <lineage>
        <taxon>Bacteria</taxon>
        <taxon>Pseudomonadati</taxon>
        <taxon>Bacteroidota</taxon>
        <taxon>Sphingobacteriia</taxon>
        <taxon>Sphingobacteriales</taxon>
        <taxon>Sphingobacteriaceae</taxon>
        <taxon>Mucilaginibacter</taxon>
    </lineage>
</organism>
<keyword evidence="10" id="KW-1185">Reference proteome</keyword>
<comment type="caution">
    <text evidence="9">The sequence shown here is derived from an EMBL/GenBank/DDBJ whole genome shotgun (WGS) entry which is preliminary data.</text>
</comment>
<dbReference type="SUPFAM" id="SSF48452">
    <property type="entry name" value="TPR-like"/>
    <property type="match status" value="1"/>
</dbReference>
<sequence>MKKKILFLIIIFTGSAFTSCKKFLTVLPQDSVSPTTYYSTPAQLTSALMDVYSELGNTDESTYSRFLSLEAGTSTDDIYARSSANVSAACYNASSSYANFTNCWNDMYTGIERANLLLATLPNSPVATATKNEIMGEALFLRAYYYFILVSYWGSVPLKLVPTAGPTDINFPRVPKAQIYNKIITDMTTAEGLVNSSAVWGTTGRVSTDCVDGILARVYLSAAGRLGNPAYFVQAKNYAQKVISGGMHSLNADYTKIFINESAKVEDTQECIWEVEFYSTNPEVNFNYERFGSTIGINNTNTQAGFMQGLYEGTGTYYNSFGKGDLRRDWTLAPFYYTGQVITGAPITIAATAVWGRSMAKWRRQYETASSYGVKNFGGTNYPLLRYSDVLLMAAEADNEINGPNATNIGYINMVRERGYGINLNGVYVSSTTITNAGTGYTVAPTVTFTGGGGTRTAVGTATISGGKVTAIIITDGGAGYTSSPTVTFSAPTTGTTATATATLFNYTTQCDLPVAANWNQATLRQEIMLERSLELGGEGLRKMDLYRWGTFYTVEKNMYTYITAGQAAYSIGPLLFPATPLAPTSSATSTYGYTGQVSASTPYNNVSMRDTCFPIPISELQLNPGIPTASQNTGW</sequence>
<comment type="similarity">
    <text evidence="2">Belongs to the SusD family.</text>
</comment>
<evidence type="ECO:0000256" key="6">
    <source>
        <dbReference type="SAM" id="SignalP"/>
    </source>
</evidence>
<dbReference type="Gene3D" id="1.25.40.390">
    <property type="match status" value="1"/>
</dbReference>
<dbReference type="GO" id="GO:0009279">
    <property type="term" value="C:cell outer membrane"/>
    <property type="evidence" value="ECO:0007669"/>
    <property type="project" value="UniProtKB-SubCell"/>
</dbReference>
<dbReference type="PROSITE" id="PS51257">
    <property type="entry name" value="PROKAR_LIPOPROTEIN"/>
    <property type="match status" value="1"/>
</dbReference>
<dbReference type="InterPro" id="IPR012944">
    <property type="entry name" value="SusD_RagB_dom"/>
</dbReference>
<dbReference type="OrthoDB" id="5694214at2"/>
<evidence type="ECO:0000259" key="7">
    <source>
        <dbReference type="Pfam" id="PF07980"/>
    </source>
</evidence>
<dbReference type="AlphaFoldDB" id="A0A495J6Q7"/>
<keyword evidence="3 6" id="KW-0732">Signal</keyword>